<name>A0AAE3JBN4_9FIRM</name>
<dbReference type="CDD" id="cd04723">
    <property type="entry name" value="HisA_HisF"/>
    <property type="match status" value="1"/>
</dbReference>
<dbReference type="InterPro" id="IPR013785">
    <property type="entry name" value="Aldolase_TIM"/>
</dbReference>
<evidence type="ECO:0000256" key="3">
    <source>
        <dbReference type="ARBA" id="ARBA00023102"/>
    </source>
</evidence>
<dbReference type="InterPro" id="IPR011858">
    <property type="entry name" value="His6/HISN3"/>
</dbReference>
<evidence type="ECO:0000256" key="2">
    <source>
        <dbReference type="ARBA" id="ARBA00022605"/>
    </source>
</evidence>
<evidence type="ECO:0000256" key="5">
    <source>
        <dbReference type="ARBA" id="ARBA00029440"/>
    </source>
</evidence>
<dbReference type="AlphaFoldDB" id="A0AAE3JBN4"/>
<keyword evidence="2 6" id="KW-0028">Amino-acid biosynthesis</keyword>
<proteinExistence type="inferred from homology"/>
<dbReference type="InterPro" id="IPR011060">
    <property type="entry name" value="RibuloseP-bd_barrel"/>
</dbReference>
<keyword evidence="4 7" id="KW-0413">Isomerase</keyword>
<dbReference type="NCBIfam" id="TIGR02129">
    <property type="entry name" value="hisA_euk"/>
    <property type="match status" value="1"/>
</dbReference>
<comment type="caution">
    <text evidence="7">The sequence shown here is derived from an EMBL/GenBank/DDBJ whole genome shotgun (WGS) entry which is preliminary data.</text>
</comment>
<dbReference type="Pfam" id="PF00977">
    <property type="entry name" value="His_biosynth"/>
    <property type="match status" value="1"/>
</dbReference>
<dbReference type="Gene3D" id="3.20.20.70">
    <property type="entry name" value="Aldolase class I"/>
    <property type="match status" value="1"/>
</dbReference>
<evidence type="ECO:0000256" key="1">
    <source>
        <dbReference type="ARBA" id="ARBA00009667"/>
    </source>
</evidence>
<dbReference type="PANTHER" id="PTHR43090:SF2">
    <property type="entry name" value="1-(5-PHOSPHORIBOSYL)-5-[(5-PHOSPHORIBOSYLAMINO)METHYLIDENEAMINO] IMIDAZOLE-4-CARBOXAMIDE ISOMERASE"/>
    <property type="match status" value="1"/>
</dbReference>
<evidence type="ECO:0000256" key="6">
    <source>
        <dbReference type="RuleBase" id="RU003657"/>
    </source>
</evidence>
<keyword evidence="8" id="KW-1185">Reference proteome</keyword>
<gene>
    <name evidence="7" type="primary">hisA</name>
    <name evidence="7" type="ORF">LKD48_04840</name>
</gene>
<comment type="similarity">
    <text evidence="1 6">Belongs to the HisA/HisF family.</text>
</comment>
<keyword evidence="3 6" id="KW-0368">Histidine biosynthesis</keyword>
<dbReference type="RefSeq" id="WP_227102077.1">
    <property type="nucleotide sequence ID" value="NZ_JAJEQN010000008.1"/>
</dbReference>
<reference evidence="7 8" key="1">
    <citation type="submission" date="2021-10" db="EMBL/GenBank/DDBJ databases">
        <title>Anaerobic single-cell dispensing facilitates the cultivation of human gut bacteria.</title>
        <authorList>
            <person name="Afrizal A."/>
        </authorList>
    </citation>
    <scope>NUCLEOTIDE SEQUENCE [LARGE SCALE GENOMIC DNA]</scope>
    <source>
        <strain evidence="7 8">CLA-AA-H224</strain>
    </source>
</reference>
<dbReference type="EMBL" id="JAJEQN010000008">
    <property type="protein sequence ID" value="MCC2220974.1"/>
    <property type="molecule type" value="Genomic_DNA"/>
</dbReference>
<evidence type="ECO:0000313" key="7">
    <source>
        <dbReference type="EMBL" id="MCC2220974.1"/>
    </source>
</evidence>
<protein>
    <submittedName>
        <fullName evidence="7">Phosphoribosylformimino-5-aminoimidazole carboxamide ribotide isomerase</fullName>
    </submittedName>
</protein>
<evidence type="ECO:0000313" key="8">
    <source>
        <dbReference type="Proteomes" id="UP001198200"/>
    </source>
</evidence>
<accession>A0AAE3JBN4</accession>
<dbReference type="GO" id="GO:0003949">
    <property type="term" value="F:1-(5-phosphoribosyl)-5-[(5-phosphoribosylamino)methylideneamino]imidazole-4-carboxamide isomerase activity"/>
    <property type="evidence" value="ECO:0007669"/>
    <property type="project" value="InterPro"/>
</dbReference>
<dbReference type="SUPFAM" id="SSF51366">
    <property type="entry name" value="Ribulose-phoshate binding barrel"/>
    <property type="match status" value="1"/>
</dbReference>
<sequence length="257" mass="28557">MRFRPCIDIHNGIVKQIVGSSLKDENDQASENYVANRDASWFAKRYKQDGLQGGHVILLNPQSSPYYEKTKKQALEALHAYEGGLQAGGGITPDNALDFLRAGASHVIVTSYVFNDGCIQYDRLKKLTQLVGKQRLVLDVSCRKIDEGYCIMTDRWQKFTKEVVTLPLLEELSAYCDEFLVHAVDVEGKNGGIETGLVRMLSDYDGIPVTYAGGVHSWDDIELLKKLGKGKIDMTIGSALDLFGGTLSYERLAAMHF</sequence>
<dbReference type="Proteomes" id="UP001198200">
    <property type="component" value="Unassembled WGS sequence"/>
</dbReference>
<dbReference type="GO" id="GO:0005737">
    <property type="term" value="C:cytoplasm"/>
    <property type="evidence" value="ECO:0007669"/>
    <property type="project" value="TreeGrafter"/>
</dbReference>
<dbReference type="InterPro" id="IPR006062">
    <property type="entry name" value="His_biosynth"/>
</dbReference>
<comment type="pathway">
    <text evidence="5">Amino-acid biosynthesis.</text>
</comment>
<dbReference type="GO" id="GO:0000105">
    <property type="term" value="P:L-histidine biosynthetic process"/>
    <property type="evidence" value="ECO:0007669"/>
    <property type="project" value="UniProtKB-KW"/>
</dbReference>
<dbReference type="InterPro" id="IPR044524">
    <property type="entry name" value="Isoase_HisA-like"/>
</dbReference>
<dbReference type="PANTHER" id="PTHR43090">
    <property type="entry name" value="1-(5-PHOSPHORIBOSYL)-5-[(5-PHOSPHORIBOSYLAMINO)METHYLIDENEAMINO] IMIDAZOLE-4-CARBOXAMIDE ISOMERASE"/>
    <property type="match status" value="1"/>
</dbReference>
<organism evidence="7 8">
    <name type="scientific">Anthropogastromicrobium aceti</name>
    <dbReference type="NCBI Taxonomy" id="2981768"/>
    <lineage>
        <taxon>Bacteria</taxon>
        <taxon>Bacillati</taxon>
        <taxon>Bacillota</taxon>
        <taxon>Clostridia</taxon>
        <taxon>Lachnospirales</taxon>
        <taxon>Lachnospiraceae</taxon>
        <taxon>Anthropogastromicrobium</taxon>
    </lineage>
</organism>
<dbReference type="GO" id="GO:0000162">
    <property type="term" value="P:L-tryptophan biosynthetic process"/>
    <property type="evidence" value="ECO:0007669"/>
    <property type="project" value="TreeGrafter"/>
</dbReference>
<evidence type="ECO:0000256" key="4">
    <source>
        <dbReference type="ARBA" id="ARBA00023235"/>
    </source>
</evidence>